<evidence type="ECO:0000313" key="3">
    <source>
        <dbReference type="Proteomes" id="UP000663760"/>
    </source>
</evidence>
<feature type="compositionally biased region" description="Basic and acidic residues" evidence="1">
    <location>
        <begin position="113"/>
        <end position="130"/>
    </location>
</feature>
<dbReference type="PANTHER" id="PTHR24030">
    <property type="entry name" value="PROTEIN CMSS1"/>
    <property type="match status" value="1"/>
</dbReference>
<feature type="compositionally biased region" description="Basic and acidic residues" evidence="1">
    <location>
        <begin position="1"/>
        <end position="20"/>
    </location>
</feature>
<feature type="compositionally biased region" description="Basic and acidic residues" evidence="1">
    <location>
        <begin position="75"/>
        <end position="99"/>
    </location>
</feature>
<evidence type="ECO:0000256" key="1">
    <source>
        <dbReference type="SAM" id="MobiDB-lite"/>
    </source>
</evidence>
<proteinExistence type="predicted"/>
<organism evidence="2 3">
    <name type="scientific">Spirodela intermedia</name>
    <name type="common">Intermediate duckweed</name>
    <dbReference type="NCBI Taxonomy" id="51605"/>
    <lineage>
        <taxon>Eukaryota</taxon>
        <taxon>Viridiplantae</taxon>
        <taxon>Streptophyta</taxon>
        <taxon>Embryophyta</taxon>
        <taxon>Tracheophyta</taxon>
        <taxon>Spermatophyta</taxon>
        <taxon>Magnoliopsida</taxon>
        <taxon>Liliopsida</taxon>
        <taxon>Araceae</taxon>
        <taxon>Lemnoideae</taxon>
        <taxon>Spirodela</taxon>
    </lineage>
</organism>
<reference evidence="2" key="1">
    <citation type="submission" date="2020-02" db="EMBL/GenBank/DDBJ databases">
        <authorList>
            <person name="Scholz U."/>
            <person name="Mascher M."/>
            <person name="Fiebig A."/>
        </authorList>
    </citation>
    <scope>NUCLEOTIDE SEQUENCE</scope>
</reference>
<feature type="compositionally biased region" description="Basic and acidic residues" evidence="1">
    <location>
        <begin position="29"/>
        <end position="40"/>
    </location>
</feature>
<evidence type="ECO:0000313" key="2">
    <source>
        <dbReference type="EMBL" id="CAA7404761.1"/>
    </source>
</evidence>
<accession>A0A7I8L446</accession>
<name>A0A7I8L446_SPIIN</name>
<dbReference type="AlphaFoldDB" id="A0A7I8L446"/>
<dbReference type="OrthoDB" id="1929311at2759"/>
<feature type="compositionally biased region" description="Basic residues" evidence="1">
    <location>
        <begin position="100"/>
        <end position="112"/>
    </location>
</feature>
<feature type="compositionally biased region" description="Basic and acidic residues" evidence="1">
    <location>
        <begin position="53"/>
        <end position="68"/>
    </location>
</feature>
<feature type="compositionally biased region" description="Basic residues" evidence="1">
    <location>
        <begin position="41"/>
        <end position="52"/>
    </location>
</feature>
<gene>
    <name evidence="2" type="ORF">SI8410_11015439</name>
</gene>
<protein>
    <submittedName>
        <fullName evidence="2">Uncharacterized protein</fullName>
    </submittedName>
</protein>
<sequence>MAKAREEPPRQKRRLHEVSKRLPNPFKLKAAEERDGADQGKRRKGVKKLKREKKTEFGNGRGEEDAVARENSGGEIKKLKREAEENGNGREGEDAVEQKSKRKEAKKRKREKKAGEKGKGKEDGEGKGGEKVGVAESVSLSASSPFLLSTAPFDQQLQFFCKQFEFGNKFKISSLELEPVKGTCIAKLPKGVNQDVDALCKHVKDTFGPSWRSALCDGKLMEGEIDPGSPAILLISTSATRSLELLRGLRPLTMECRPAKLFAKHIKVEDQVSLLKSRVNIAGGTPSRIKKLMDMESLGLSRLSVIVLDMHRDAKGFSLFTLPQVRDEFWDLYRSHLHGRLIGGNLRICFYGSIPEKEYRKTLARGGS</sequence>
<dbReference type="Proteomes" id="UP000663760">
    <property type="component" value="Chromosome 11"/>
</dbReference>
<dbReference type="GO" id="GO:0005634">
    <property type="term" value="C:nucleus"/>
    <property type="evidence" value="ECO:0007669"/>
    <property type="project" value="TreeGrafter"/>
</dbReference>
<dbReference type="GO" id="GO:0030686">
    <property type="term" value="C:90S preribosome"/>
    <property type="evidence" value="ECO:0007669"/>
    <property type="project" value="TreeGrafter"/>
</dbReference>
<dbReference type="Pfam" id="PF14617">
    <property type="entry name" value="CMS1"/>
    <property type="match status" value="1"/>
</dbReference>
<dbReference type="InterPro" id="IPR032704">
    <property type="entry name" value="Cms1"/>
</dbReference>
<keyword evidence="3" id="KW-1185">Reference proteome</keyword>
<feature type="region of interest" description="Disordered" evidence="1">
    <location>
        <begin position="1"/>
        <end position="130"/>
    </location>
</feature>
<dbReference type="EMBL" id="LR746274">
    <property type="protein sequence ID" value="CAA7404761.1"/>
    <property type="molecule type" value="Genomic_DNA"/>
</dbReference>
<dbReference type="PANTHER" id="PTHR24030:SF0">
    <property type="entry name" value="PROTEIN CMSS1"/>
    <property type="match status" value="1"/>
</dbReference>